<dbReference type="OrthoDB" id="9813940at2"/>
<name>A0A2S4MQ99_9HYPH</name>
<evidence type="ECO:0000256" key="7">
    <source>
        <dbReference type="ARBA" id="ARBA00022679"/>
    </source>
</evidence>
<dbReference type="InterPro" id="IPR013656">
    <property type="entry name" value="PAS_4"/>
</dbReference>
<accession>A0A2S4MQ99</accession>
<keyword evidence="7" id="KW-0808">Transferase</keyword>
<dbReference type="InterPro" id="IPR035965">
    <property type="entry name" value="PAS-like_dom_sf"/>
</dbReference>
<dbReference type="InterPro" id="IPR000014">
    <property type="entry name" value="PAS"/>
</dbReference>
<evidence type="ECO:0000256" key="9">
    <source>
        <dbReference type="ARBA" id="ARBA00022741"/>
    </source>
</evidence>
<dbReference type="PANTHER" id="PTHR41523">
    <property type="entry name" value="TWO-COMPONENT SYSTEM SENSOR PROTEIN"/>
    <property type="match status" value="1"/>
</dbReference>
<keyword evidence="4" id="KW-0597">Phosphoprotein</keyword>
<keyword evidence="10" id="KW-0418">Kinase</keyword>
<gene>
    <name evidence="14" type="ORF">CYD53_101463</name>
</gene>
<dbReference type="Pfam" id="PF08448">
    <property type="entry name" value="PAS_4"/>
    <property type="match status" value="1"/>
</dbReference>
<organism evidence="14 15">
    <name type="scientific">Bosea psychrotolerans</name>
    <dbReference type="NCBI Taxonomy" id="1871628"/>
    <lineage>
        <taxon>Bacteria</taxon>
        <taxon>Pseudomonadati</taxon>
        <taxon>Pseudomonadota</taxon>
        <taxon>Alphaproteobacteria</taxon>
        <taxon>Hyphomicrobiales</taxon>
        <taxon>Boseaceae</taxon>
        <taxon>Bosea</taxon>
    </lineage>
</organism>
<dbReference type="Gene3D" id="3.30.450.20">
    <property type="entry name" value="PAS domain"/>
    <property type="match status" value="1"/>
</dbReference>
<protein>
    <recommendedName>
        <fullName evidence="3">Blue-light-activated histidine kinase</fullName>
        <ecNumber evidence="2">2.7.13.3</ecNumber>
    </recommendedName>
</protein>
<dbReference type="RefSeq" id="WP_103716486.1">
    <property type="nucleotide sequence ID" value="NZ_PQFZ01000001.1"/>
</dbReference>
<dbReference type="GO" id="GO:0004673">
    <property type="term" value="F:protein histidine kinase activity"/>
    <property type="evidence" value="ECO:0007669"/>
    <property type="project" value="UniProtKB-EC"/>
</dbReference>
<evidence type="ECO:0000256" key="8">
    <source>
        <dbReference type="ARBA" id="ARBA00022737"/>
    </source>
</evidence>
<comment type="caution">
    <text evidence="14">The sequence shown here is derived from an EMBL/GenBank/DDBJ whole genome shotgun (WGS) entry which is preliminary data.</text>
</comment>
<evidence type="ECO:0000256" key="12">
    <source>
        <dbReference type="ARBA" id="ARBA00023026"/>
    </source>
</evidence>
<evidence type="ECO:0000259" key="13">
    <source>
        <dbReference type="PROSITE" id="PS50113"/>
    </source>
</evidence>
<proteinExistence type="predicted"/>
<evidence type="ECO:0000256" key="5">
    <source>
        <dbReference type="ARBA" id="ARBA00022630"/>
    </source>
</evidence>
<keyword evidence="11" id="KW-0067">ATP-binding</keyword>
<dbReference type="NCBIfam" id="TIGR00229">
    <property type="entry name" value="sensory_box"/>
    <property type="match status" value="1"/>
</dbReference>
<evidence type="ECO:0000313" key="14">
    <source>
        <dbReference type="EMBL" id="POR56940.1"/>
    </source>
</evidence>
<dbReference type="SMART" id="SM00911">
    <property type="entry name" value="HWE_HK"/>
    <property type="match status" value="1"/>
</dbReference>
<evidence type="ECO:0000256" key="6">
    <source>
        <dbReference type="ARBA" id="ARBA00022643"/>
    </source>
</evidence>
<dbReference type="PROSITE" id="PS50113">
    <property type="entry name" value="PAC"/>
    <property type="match status" value="1"/>
</dbReference>
<keyword evidence="15" id="KW-1185">Reference proteome</keyword>
<dbReference type="EMBL" id="PQFZ01000001">
    <property type="protein sequence ID" value="POR56940.1"/>
    <property type="molecule type" value="Genomic_DNA"/>
</dbReference>
<evidence type="ECO:0000313" key="15">
    <source>
        <dbReference type="Proteomes" id="UP000236919"/>
    </source>
</evidence>
<keyword evidence="12" id="KW-0843">Virulence</keyword>
<dbReference type="PANTHER" id="PTHR41523:SF7">
    <property type="entry name" value="HISTIDINE KINASE"/>
    <property type="match status" value="1"/>
</dbReference>
<evidence type="ECO:0000256" key="3">
    <source>
        <dbReference type="ARBA" id="ARBA00021740"/>
    </source>
</evidence>
<evidence type="ECO:0000256" key="10">
    <source>
        <dbReference type="ARBA" id="ARBA00022777"/>
    </source>
</evidence>
<evidence type="ECO:0000256" key="1">
    <source>
        <dbReference type="ARBA" id="ARBA00000085"/>
    </source>
</evidence>
<dbReference type="EC" id="2.7.13.3" evidence="2"/>
<dbReference type="AlphaFoldDB" id="A0A2S4MQ99"/>
<dbReference type="Proteomes" id="UP000236919">
    <property type="component" value="Unassembled WGS sequence"/>
</dbReference>
<keyword evidence="8" id="KW-0677">Repeat</keyword>
<evidence type="ECO:0000256" key="2">
    <source>
        <dbReference type="ARBA" id="ARBA00012438"/>
    </source>
</evidence>
<dbReference type="InterPro" id="IPR011102">
    <property type="entry name" value="Sig_transdc_His_kinase_HWE"/>
</dbReference>
<dbReference type="Pfam" id="PF07536">
    <property type="entry name" value="HWE_HK"/>
    <property type="match status" value="1"/>
</dbReference>
<dbReference type="GO" id="GO:0005524">
    <property type="term" value="F:ATP binding"/>
    <property type="evidence" value="ECO:0007669"/>
    <property type="project" value="UniProtKB-KW"/>
</dbReference>
<reference evidence="14 15" key="1">
    <citation type="submission" date="2018-01" db="EMBL/GenBank/DDBJ databases">
        <title>Genomic Encyclopedia of Type Strains, Phase III (KMG-III): the genomes of soil and plant-associated and newly described type strains.</title>
        <authorList>
            <person name="Whitman W."/>
        </authorList>
    </citation>
    <scope>NUCLEOTIDE SEQUENCE [LARGE SCALE GENOMIC DNA]</scope>
    <source>
        <strain evidence="14 15">1131</strain>
    </source>
</reference>
<feature type="domain" description="PAC" evidence="13">
    <location>
        <begin position="88"/>
        <end position="142"/>
    </location>
</feature>
<evidence type="ECO:0000256" key="11">
    <source>
        <dbReference type="ARBA" id="ARBA00022840"/>
    </source>
</evidence>
<keyword evidence="5" id="KW-0285">Flavoprotein</keyword>
<evidence type="ECO:0000256" key="4">
    <source>
        <dbReference type="ARBA" id="ARBA00022553"/>
    </source>
</evidence>
<dbReference type="Gene3D" id="3.30.565.10">
    <property type="entry name" value="Histidine kinase-like ATPase, C-terminal domain"/>
    <property type="match status" value="1"/>
</dbReference>
<keyword evidence="6" id="KW-0288">FMN</keyword>
<keyword evidence="9" id="KW-0547">Nucleotide-binding</keyword>
<comment type="catalytic activity">
    <reaction evidence="1">
        <text>ATP + protein L-histidine = ADP + protein N-phospho-L-histidine.</text>
        <dbReference type="EC" id="2.7.13.3"/>
    </reaction>
</comment>
<dbReference type="SUPFAM" id="SSF55785">
    <property type="entry name" value="PYP-like sensor domain (PAS domain)"/>
    <property type="match status" value="1"/>
</dbReference>
<dbReference type="InterPro" id="IPR036890">
    <property type="entry name" value="HATPase_C_sf"/>
</dbReference>
<sequence>MHDFADEGPAPERHEVDARFMRSLLAASDDCIKVLTLDGRLSFMSQGGRRVMEVSDFNAVKGCPWPDFWQGAGNADAKAAIEAARAGRSSRFQGAANTALGNPRWWDVQVSPILGPDGRPESILSVSRDVTELKRAEERQRLLALELKHRIKNTIAMIQAIANQTLRSGAELADAKAALMDRLKNMGDAQDLLTQSVWSRARMDELVARVVMPQGEADRIVCDGPDVELSSKCTLAMSLALHELTTNAMKYGALSGDVGRVSVAWTIDRAASPPQFRFEWRETGGPVVSPPAQVGFGSRMIERALAGYFAGTAGMDYPPTGVVFTLVAPLEALTAD</sequence>
<dbReference type="InterPro" id="IPR000700">
    <property type="entry name" value="PAS-assoc_C"/>
</dbReference>